<organism evidence="1 2">
    <name type="scientific">Fimbriiglobus ruber</name>
    <dbReference type="NCBI Taxonomy" id="1908690"/>
    <lineage>
        <taxon>Bacteria</taxon>
        <taxon>Pseudomonadati</taxon>
        <taxon>Planctomycetota</taxon>
        <taxon>Planctomycetia</taxon>
        <taxon>Gemmatales</taxon>
        <taxon>Gemmataceae</taxon>
        <taxon>Fimbriiglobus</taxon>
    </lineage>
</organism>
<gene>
    <name evidence="1" type="ORF">FRUB_09032</name>
</gene>
<keyword evidence="2" id="KW-1185">Reference proteome</keyword>
<accession>A0A225DH03</accession>
<dbReference type="EMBL" id="NIDE01000017">
    <property type="protein sequence ID" value="OWK36469.1"/>
    <property type="molecule type" value="Genomic_DNA"/>
</dbReference>
<evidence type="ECO:0000313" key="1">
    <source>
        <dbReference type="EMBL" id="OWK36469.1"/>
    </source>
</evidence>
<sequence>MSSEKLLRDLRIIANTYHRRDGRTLLRVRSVPVRAADGLPGESARAA</sequence>
<dbReference type="Proteomes" id="UP000214646">
    <property type="component" value="Unassembled WGS sequence"/>
</dbReference>
<reference evidence="2" key="1">
    <citation type="submission" date="2017-06" db="EMBL/GenBank/DDBJ databases">
        <title>Genome analysis of Fimbriiglobus ruber SP5, the first member of the order Planctomycetales with confirmed chitinolytic capability.</title>
        <authorList>
            <person name="Ravin N.V."/>
            <person name="Rakitin A.L."/>
            <person name="Ivanova A.A."/>
            <person name="Beletsky A.V."/>
            <person name="Kulichevskaya I.S."/>
            <person name="Mardanov A.V."/>
            <person name="Dedysh S.N."/>
        </authorList>
    </citation>
    <scope>NUCLEOTIDE SEQUENCE [LARGE SCALE GENOMIC DNA]</scope>
    <source>
        <strain evidence="2">SP5</strain>
    </source>
</reference>
<evidence type="ECO:0000313" key="2">
    <source>
        <dbReference type="Proteomes" id="UP000214646"/>
    </source>
</evidence>
<proteinExistence type="predicted"/>
<protein>
    <submittedName>
        <fullName evidence="1">Uncharacterized protein</fullName>
    </submittedName>
</protein>
<name>A0A225DH03_9BACT</name>
<dbReference type="AlphaFoldDB" id="A0A225DH03"/>
<comment type="caution">
    <text evidence="1">The sequence shown here is derived from an EMBL/GenBank/DDBJ whole genome shotgun (WGS) entry which is preliminary data.</text>
</comment>